<dbReference type="Proteomes" id="UP000308828">
    <property type="component" value="Unassembled WGS sequence"/>
</dbReference>
<sequence length="193" mass="21102">MVVAHASAFSLALLFAWLPTQALASDGAYPVKVLMSVAGWKGADAPDVQASGYFDDSLLSTIYSQSFVEVYRLAQKTDELQDGSGYMTGYDVVIGGQDSCELKDVRIETGARSGGVTPVSVYFDAMSCFGHAPDLSKPQVVFHVIEEDGRAVIDNFWNRDNRSGDVLSSVKNEYADFTRDYLTFRVTGAWPKQ</sequence>
<dbReference type="EMBL" id="STGV01000001">
    <property type="protein sequence ID" value="THV24984.1"/>
    <property type="molecule type" value="Genomic_DNA"/>
</dbReference>
<dbReference type="OrthoDB" id="7916410at2"/>
<keyword evidence="3" id="KW-1185">Reference proteome</keyword>
<protein>
    <submittedName>
        <fullName evidence="2">Uncharacterized protein</fullName>
    </submittedName>
</protein>
<dbReference type="RefSeq" id="WP_136596832.1">
    <property type="nucleotide sequence ID" value="NZ_STGV01000001.1"/>
</dbReference>
<feature type="signal peptide" evidence="1">
    <location>
        <begin position="1"/>
        <end position="24"/>
    </location>
</feature>
<feature type="chain" id="PRO_5020782994" evidence="1">
    <location>
        <begin position="25"/>
        <end position="193"/>
    </location>
</feature>
<gene>
    <name evidence="2" type="ORF">FAA97_01890</name>
</gene>
<dbReference type="AlphaFoldDB" id="A0A4S8PAA8"/>
<accession>A0A4S8PAA8</accession>
<comment type="caution">
    <text evidence="2">The sequence shown here is derived from an EMBL/GenBank/DDBJ whole genome shotgun (WGS) entry which is preliminary data.</text>
</comment>
<reference evidence="2 3" key="1">
    <citation type="submission" date="2019-04" db="EMBL/GenBank/DDBJ databases">
        <title>Genome sequence of strain shin9-1.</title>
        <authorList>
            <person name="Gao J."/>
            <person name="Sun J."/>
        </authorList>
    </citation>
    <scope>NUCLEOTIDE SEQUENCE [LARGE SCALE GENOMIC DNA]</scope>
    <source>
        <strain evidence="3">shin9-1</strain>
    </source>
</reference>
<proteinExistence type="predicted"/>
<name>A0A4S8PAA8_9HYPH</name>
<evidence type="ECO:0000256" key="1">
    <source>
        <dbReference type="SAM" id="SignalP"/>
    </source>
</evidence>
<keyword evidence="1" id="KW-0732">Signal</keyword>
<organism evidence="2 3">
    <name type="scientific">Peteryoungia ipomoeae</name>
    <dbReference type="NCBI Taxonomy" id="1210932"/>
    <lineage>
        <taxon>Bacteria</taxon>
        <taxon>Pseudomonadati</taxon>
        <taxon>Pseudomonadota</taxon>
        <taxon>Alphaproteobacteria</taxon>
        <taxon>Hyphomicrobiales</taxon>
        <taxon>Rhizobiaceae</taxon>
        <taxon>Peteryoungia</taxon>
    </lineage>
</organism>
<evidence type="ECO:0000313" key="2">
    <source>
        <dbReference type="EMBL" id="THV24984.1"/>
    </source>
</evidence>
<evidence type="ECO:0000313" key="3">
    <source>
        <dbReference type="Proteomes" id="UP000308828"/>
    </source>
</evidence>